<dbReference type="InterPro" id="IPR013099">
    <property type="entry name" value="K_chnl_dom"/>
</dbReference>
<keyword evidence="3" id="KW-1185">Reference proteome</keyword>
<name>A0A0C1IHX0_9BACT</name>
<protein>
    <recommendedName>
        <fullName evidence="1">Potassium channel domain-containing protein</fullName>
    </recommendedName>
</protein>
<organism evidence="2 3">
    <name type="scientific">Flavihumibacter solisilvae</name>
    <dbReference type="NCBI Taxonomy" id="1349421"/>
    <lineage>
        <taxon>Bacteria</taxon>
        <taxon>Pseudomonadati</taxon>
        <taxon>Bacteroidota</taxon>
        <taxon>Chitinophagia</taxon>
        <taxon>Chitinophagales</taxon>
        <taxon>Chitinophagaceae</taxon>
        <taxon>Flavihumibacter</taxon>
    </lineage>
</organism>
<dbReference type="SUPFAM" id="SSF81324">
    <property type="entry name" value="Voltage-gated potassium channels"/>
    <property type="match status" value="1"/>
</dbReference>
<evidence type="ECO:0000313" key="2">
    <source>
        <dbReference type="EMBL" id="KIC93810.1"/>
    </source>
</evidence>
<dbReference type="AlphaFoldDB" id="A0A0C1IHX0"/>
<gene>
    <name evidence="2" type="ORF">OI18_14505</name>
</gene>
<dbReference type="RefSeq" id="WP_039141036.1">
    <property type="nucleotide sequence ID" value="NZ_JSVC01000016.1"/>
</dbReference>
<dbReference type="EMBL" id="JSVC01000016">
    <property type="protein sequence ID" value="KIC93810.1"/>
    <property type="molecule type" value="Genomic_DNA"/>
</dbReference>
<dbReference type="STRING" id="1349421.OI18_14505"/>
<dbReference type="Pfam" id="PF07885">
    <property type="entry name" value="Ion_trans_2"/>
    <property type="match status" value="1"/>
</dbReference>
<evidence type="ECO:0000259" key="1">
    <source>
        <dbReference type="Pfam" id="PF07885"/>
    </source>
</evidence>
<accession>A0A0C1IHX0</accession>
<comment type="caution">
    <text evidence="2">The sequence shown here is derived from an EMBL/GenBank/DDBJ whole genome shotgun (WGS) entry which is preliminary data.</text>
</comment>
<feature type="non-terminal residue" evidence="2">
    <location>
        <position position="1"/>
    </location>
</feature>
<feature type="domain" description="Potassium channel" evidence="1">
    <location>
        <begin position="4"/>
        <end position="53"/>
    </location>
</feature>
<dbReference type="Proteomes" id="UP000031408">
    <property type="component" value="Unassembled WGS sequence"/>
</dbReference>
<evidence type="ECO:0000313" key="3">
    <source>
        <dbReference type="Proteomes" id="UP000031408"/>
    </source>
</evidence>
<reference evidence="2 3" key="1">
    <citation type="submission" date="2014-11" db="EMBL/GenBank/DDBJ databases">
        <title>Genome sequence of Flavihumibacter solisilvae 3-3.</title>
        <authorList>
            <person name="Zhou G."/>
            <person name="Li M."/>
            <person name="Wang G."/>
        </authorList>
    </citation>
    <scope>NUCLEOTIDE SEQUENCE [LARGE SCALE GENOMIC DNA]</scope>
    <source>
        <strain evidence="2 3">3-3</strain>
    </source>
</reference>
<dbReference type="OrthoDB" id="9799090at2"/>
<sequence>DLREFLYFSFITLTTTGYGDITPVHPIARSLANLDALIGQLYPAILIARLLSMEFESSSWKRENK</sequence>
<proteinExistence type="predicted"/>
<dbReference type="Gene3D" id="1.10.287.70">
    <property type="match status" value="1"/>
</dbReference>